<dbReference type="PROSITE" id="PS50943">
    <property type="entry name" value="HTH_CROC1"/>
    <property type="match status" value="1"/>
</dbReference>
<evidence type="ECO:0000313" key="3">
    <source>
        <dbReference type="Proteomes" id="UP000597444"/>
    </source>
</evidence>
<dbReference type="Pfam" id="PF17765">
    <property type="entry name" value="MLTR_LBD"/>
    <property type="match status" value="1"/>
</dbReference>
<dbReference type="Pfam" id="PF13560">
    <property type="entry name" value="HTH_31"/>
    <property type="match status" value="1"/>
</dbReference>
<dbReference type="Proteomes" id="UP000597444">
    <property type="component" value="Unassembled WGS sequence"/>
</dbReference>
<dbReference type="Gene3D" id="3.30.450.180">
    <property type="match status" value="1"/>
</dbReference>
<dbReference type="AlphaFoldDB" id="A0A8J3IP05"/>
<dbReference type="InterPro" id="IPR041413">
    <property type="entry name" value="MLTR_LBD"/>
</dbReference>
<reference evidence="2" key="1">
    <citation type="submission" date="2020-10" db="EMBL/GenBank/DDBJ databases">
        <title>Taxonomic study of unclassified bacteria belonging to the class Ktedonobacteria.</title>
        <authorList>
            <person name="Yabe S."/>
            <person name="Wang C.M."/>
            <person name="Zheng Y."/>
            <person name="Sakai Y."/>
            <person name="Cavaletti L."/>
            <person name="Monciardini P."/>
            <person name="Donadio S."/>
        </authorList>
    </citation>
    <scope>NUCLEOTIDE SEQUENCE</scope>
    <source>
        <strain evidence="2">ID150040</strain>
    </source>
</reference>
<name>A0A8J3IP05_9CHLR</name>
<feature type="domain" description="HTH cro/C1-type" evidence="1">
    <location>
        <begin position="38"/>
        <end position="85"/>
    </location>
</feature>
<sequence>MNENKQRQELADFLRTRRERISPEAVGFPFDSRRRTPGLRREELAVLAGIGVSWYTRLEQGQDILVSSQILERLAKVFDLDATERHHLFVLARGQVPTESYPLTSTIGQELQGLLDSIAIPAYIYNPRWDIIGWNRAIDYIFPGFERLPAPERNILRVMFGRPESRKIFINYEEDTWKAVALFRATSDRYVQEFWFKDLVAELQQTSPEFREWWVEHGIRSTCIGPLELNHPVLGLMNFYTSTFQVVDAPDLQMRVFTSAEAETTRKLAESVEWQGLPTT</sequence>
<dbReference type="SUPFAM" id="SSF47413">
    <property type="entry name" value="lambda repressor-like DNA-binding domains"/>
    <property type="match status" value="1"/>
</dbReference>
<organism evidence="2 3">
    <name type="scientific">Reticulibacter mediterranei</name>
    <dbReference type="NCBI Taxonomy" id="2778369"/>
    <lineage>
        <taxon>Bacteria</taxon>
        <taxon>Bacillati</taxon>
        <taxon>Chloroflexota</taxon>
        <taxon>Ktedonobacteria</taxon>
        <taxon>Ktedonobacterales</taxon>
        <taxon>Reticulibacteraceae</taxon>
        <taxon>Reticulibacter</taxon>
    </lineage>
</organism>
<dbReference type="CDD" id="cd00093">
    <property type="entry name" value="HTH_XRE"/>
    <property type="match status" value="1"/>
</dbReference>
<keyword evidence="3" id="KW-1185">Reference proteome</keyword>
<dbReference type="InterPro" id="IPR001387">
    <property type="entry name" value="Cro/C1-type_HTH"/>
</dbReference>
<evidence type="ECO:0000313" key="2">
    <source>
        <dbReference type="EMBL" id="GHO99224.1"/>
    </source>
</evidence>
<dbReference type="RefSeq" id="WP_220209875.1">
    <property type="nucleotide sequence ID" value="NZ_BNJK01000002.1"/>
</dbReference>
<dbReference type="PANTHER" id="PTHR35010">
    <property type="entry name" value="BLL4672 PROTEIN-RELATED"/>
    <property type="match status" value="1"/>
</dbReference>
<comment type="caution">
    <text evidence="2">The sequence shown here is derived from an EMBL/GenBank/DDBJ whole genome shotgun (WGS) entry which is preliminary data.</text>
</comment>
<dbReference type="SMART" id="SM00530">
    <property type="entry name" value="HTH_XRE"/>
    <property type="match status" value="1"/>
</dbReference>
<dbReference type="Gene3D" id="1.10.260.40">
    <property type="entry name" value="lambda repressor-like DNA-binding domains"/>
    <property type="match status" value="1"/>
</dbReference>
<accession>A0A8J3IP05</accession>
<evidence type="ECO:0000259" key="1">
    <source>
        <dbReference type="PROSITE" id="PS50943"/>
    </source>
</evidence>
<dbReference type="GO" id="GO:0003677">
    <property type="term" value="F:DNA binding"/>
    <property type="evidence" value="ECO:0007669"/>
    <property type="project" value="InterPro"/>
</dbReference>
<proteinExistence type="predicted"/>
<gene>
    <name evidence="2" type="ORF">KSF_092720</name>
</gene>
<dbReference type="InterPro" id="IPR010982">
    <property type="entry name" value="Lambda_DNA-bd_dom_sf"/>
</dbReference>
<protein>
    <submittedName>
        <fullName evidence="2">Transcriptional regulator</fullName>
    </submittedName>
</protein>
<dbReference type="EMBL" id="BNJK01000002">
    <property type="protein sequence ID" value="GHO99224.1"/>
    <property type="molecule type" value="Genomic_DNA"/>
</dbReference>